<reference evidence="3 4" key="1">
    <citation type="submission" date="2017-03" db="EMBL/GenBank/DDBJ databases">
        <authorList>
            <person name="Afonso C.L."/>
            <person name="Miller P.J."/>
            <person name="Scott M.A."/>
            <person name="Spackman E."/>
            <person name="Goraichik I."/>
            <person name="Dimitrov K.M."/>
            <person name="Suarez D.L."/>
            <person name="Swayne D.E."/>
        </authorList>
    </citation>
    <scope>NUCLEOTIDE SEQUENCE [LARGE SCALE GENOMIC DNA]</scope>
    <source>
        <strain evidence="3 4">CECT 7680</strain>
    </source>
</reference>
<dbReference type="EMBL" id="FWFQ01000007">
    <property type="protein sequence ID" value="SLN28382.1"/>
    <property type="molecule type" value="Genomic_DNA"/>
</dbReference>
<feature type="domain" description="Peptidase M56" evidence="2">
    <location>
        <begin position="123"/>
        <end position="271"/>
    </location>
</feature>
<dbReference type="Pfam" id="PF05569">
    <property type="entry name" value="Peptidase_M56"/>
    <property type="match status" value="1"/>
</dbReference>
<protein>
    <submittedName>
        <fullName evidence="3">BlaR1 peptidase M56</fullName>
    </submittedName>
</protein>
<evidence type="ECO:0000256" key="1">
    <source>
        <dbReference type="SAM" id="Phobius"/>
    </source>
</evidence>
<dbReference type="PANTHER" id="PTHR34978">
    <property type="entry name" value="POSSIBLE SENSOR-TRANSDUCER PROTEIN BLAR"/>
    <property type="match status" value="1"/>
</dbReference>
<evidence type="ECO:0000259" key="2">
    <source>
        <dbReference type="Pfam" id="PF05569"/>
    </source>
</evidence>
<dbReference type="PANTHER" id="PTHR34978:SF3">
    <property type="entry name" value="SLR0241 PROTEIN"/>
    <property type="match status" value="1"/>
</dbReference>
<dbReference type="InterPro" id="IPR008756">
    <property type="entry name" value="Peptidase_M56"/>
</dbReference>
<evidence type="ECO:0000313" key="3">
    <source>
        <dbReference type="EMBL" id="SLN28382.1"/>
    </source>
</evidence>
<name>A0A1Y5S0F3_9RHOB</name>
<dbReference type="OrthoDB" id="7743548at2"/>
<keyword evidence="1" id="KW-0472">Membrane</keyword>
<dbReference type="Proteomes" id="UP000193409">
    <property type="component" value="Unassembled WGS sequence"/>
</dbReference>
<proteinExistence type="predicted"/>
<organism evidence="3 4">
    <name type="scientific">Pseudoruegeria aquimaris</name>
    <dbReference type="NCBI Taxonomy" id="393663"/>
    <lineage>
        <taxon>Bacteria</taxon>
        <taxon>Pseudomonadati</taxon>
        <taxon>Pseudomonadota</taxon>
        <taxon>Alphaproteobacteria</taxon>
        <taxon>Rhodobacterales</taxon>
        <taxon>Roseobacteraceae</taxon>
        <taxon>Pseudoruegeria</taxon>
    </lineage>
</organism>
<keyword evidence="1" id="KW-0812">Transmembrane</keyword>
<dbReference type="AlphaFoldDB" id="A0A1Y5S0F3"/>
<feature type="transmembrane region" description="Helical" evidence="1">
    <location>
        <begin position="47"/>
        <end position="66"/>
    </location>
</feature>
<feature type="transmembrane region" description="Helical" evidence="1">
    <location>
        <begin position="326"/>
        <end position="344"/>
    </location>
</feature>
<feature type="transmembrane region" description="Helical" evidence="1">
    <location>
        <begin position="122"/>
        <end position="143"/>
    </location>
</feature>
<keyword evidence="1" id="KW-1133">Transmembrane helix</keyword>
<accession>A0A1Y5S0F3</accession>
<keyword evidence="4" id="KW-1185">Reference proteome</keyword>
<dbReference type="InterPro" id="IPR052173">
    <property type="entry name" value="Beta-lactam_resp_regulator"/>
</dbReference>
<gene>
    <name evidence="3" type="ORF">PSA7680_01281</name>
</gene>
<dbReference type="CDD" id="cd07341">
    <property type="entry name" value="M56_BlaR1_MecR1_like"/>
    <property type="match status" value="1"/>
</dbReference>
<evidence type="ECO:0000313" key="4">
    <source>
        <dbReference type="Proteomes" id="UP000193409"/>
    </source>
</evidence>
<dbReference type="RefSeq" id="WP_085867836.1">
    <property type="nucleotide sequence ID" value="NZ_FWFQ01000007.1"/>
</dbReference>
<sequence>METVRPIFEAFVDVNIVLALSVILWMGIRHLMDRSPLRHAYGLKLQMLNGLALAVLLTPFVALLYGKAKLLLGIGRDPLNFSDLLVASYLKGGIALKASQFEALLAWRSEATEHFLLRDTPVWLALFSVLVLGALFHAAHLAVQIFRLRRTMADCHEWRRMGRLSLLVSDHVAVPFSTRGLRRRYVVLPAGLLTRPTDLKLVLRHELQHLRQNDVEWEILLECARPFFFWNPAYRLLKREVEVLRELACDQQVVTRRGTDLRAYCDCLLRACRRGFSQQAQPMDVPVVTLVEVRRSWFGQGSSQRLRDRMLTMFDHRDFGAGVGRLRHLSLLFCAVLMLVVIGMQKPADWSHDRLMLDAIVNLEQLNKHNTFGRP</sequence>
<feature type="transmembrane region" description="Helical" evidence="1">
    <location>
        <begin position="6"/>
        <end position="26"/>
    </location>
</feature>